<dbReference type="RefSeq" id="WP_310535996.1">
    <property type="nucleotide sequence ID" value="NZ_BAAAOC010000008.1"/>
</dbReference>
<evidence type="ECO:0000259" key="6">
    <source>
        <dbReference type="Pfam" id="PF02776"/>
    </source>
</evidence>
<keyword evidence="8" id="KW-1185">Reference proteome</keyword>
<dbReference type="InterPro" id="IPR029061">
    <property type="entry name" value="THDP-binding"/>
</dbReference>
<organism evidence="7 8">
    <name type="scientific">Nesterenkonia flava</name>
    <dbReference type="NCBI Taxonomy" id="469799"/>
    <lineage>
        <taxon>Bacteria</taxon>
        <taxon>Bacillati</taxon>
        <taxon>Actinomycetota</taxon>
        <taxon>Actinomycetes</taxon>
        <taxon>Micrococcales</taxon>
        <taxon>Micrococcaceae</taxon>
        <taxon>Nesterenkonia</taxon>
    </lineage>
</organism>
<dbReference type="Pfam" id="PF00205">
    <property type="entry name" value="TPP_enzyme_M"/>
    <property type="match status" value="1"/>
</dbReference>
<dbReference type="SUPFAM" id="SSF52467">
    <property type="entry name" value="DHS-like NAD/FAD-binding domain"/>
    <property type="match status" value="1"/>
</dbReference>
<gene>
    <name evidence="7" type="ORF">RH857_00410</name>
</gene>
<dbReference type="InterPro" id="IPR012001">
    <property type="entry name" value="Thiamin_PyroP_enz_TPP-bd_dom"/>
</dbReference>
<dbReference type="PANTHER" id="PTHR18968">
    <property type="entry name" value="THIAMINE PYROPHOSPHATE ENZYMES"/>
    <property type="match status" value="1"/>
</dbReference>
<dbReference type="InterPro" id="IPR012000">
    <property type="entry name" value="Thiamin_PyroP_enz_cen_dom"/>
</dbReference>
<evidence type="ECO:0000313" key="7">
    <source>
        <dbReference type="EMBL" id="MDR5710605.1"/>
    </source>
</evidence>
<sequence length="553" mass="59204">MTEQTMTVAQAVGTALAELGSSHIFGVVGSGNFHMTNAMIAAGVGFTAARHEMGAACMADGYARSTGKLTVVSVHQGCGLTNSLTGVTEASKSGSPVIVLSGDTPGWNPGSNFYIDQDAVVRGLGAVAARVHRPETVWQDVTTAVRTAVHERRTVVLSVPLDIQEQQAPPRPPEGLRLLPVVPAGASPEAIEELASALLAAERPVIVAGRGALHAKQELQAVAGRVGALLTTSAVARGLFADDDWYLDAMGGFATDGTAELIGEADLLVAFGASLNRWTTRSGYLLRGKKVIQVDDRPQAFGFHFDIDLPVLGDSRHIAQALDASLASRGTGPKMGYRREDIREKVRRSRHWCEQPFDDTSTDTEIDPRLLTVELDRKLPDHRVVIPDGGNFNCYPAMLFRVPDNTGYCLGLAFQSIGLSLAMGIGASVALPDRLPIVGIGDGGFMMSHVELDTAVRLGKRMVVVVYNDHAYSAEVHHFVHETDHLDTVIFPETDIASIARGYGCEAVTVRTKEDLSAVDEWLNSDKAVPLVIDARITSFPSWVLAHSFEGPE</sequence>
<evidence type="ECO:0000256" key="2">
    <source>
        <dbReference type="ARBA" id="ARBA00023052"/>
    </source>
</evidence>
<feature type="domain" description="Thiamine pyrophosphate enzyme N-terminal TPP-binding" evidence="6">
    <location>
        <begin position="6"/>
        <end position="106"/>
    </location>
</feature>
<reference evidence="8" key="1">
    <citation type="submission" date="2023-07" db="EMBL/GenBank/DDBJ databases">
        <title>Description of three actinobacteria isolated from air of manufacturing shop in a pharmaceutical factory.</title>
        <authorList>
            <person name="Zhang D.-F."/>
        </authorList>
    </citation>
    <scope>NUCLEOTIDE SEQUENCE [LARGE SCALE GENOMIC DNA]</scope>
    <source>
        <strain evidence="8">CCTCC AB 207010</strain>
    </source>
</reference>
<accession>A0ABU1FPN1</accession>
<dbReference type="InterPro" id="IPR029035">
    <property type="entry name" value="DHS-like_NAD/FAD-binding_dom"/>
</dbReference>
<feature type="domain" description="Thiamine pyrophosphate enzyme TPP-binding" evidence="5">
    <location>
        <begin position="388"/>
        <end position="534"/>
    </location>
</feature>
<proteinExistence type="inferred from homology"/>
<evidence type="ECO:0000259" key="5">
    <source>
        <dbReference type="Pfam" id="PF02775"/>
    </source>
</evidence>
<evidence type="ECO:0000259" key="4">
    <source>
        <dbReference type="Pfam" id="PF00205"/>
    </source>
</evidence>
<dbReference type="InterPro" id="IPR011766">
    <property type="entry name" value="TPP_enzyme_TPP-bd"/>
</dbReference>
<dbReference type="EMBL" id="JAVKGT010000001">
    <property type="protein sequence ID" value="MDR5710605.1"/>
    <property type="molecule type" value="Genomic_DNA"/>
</dbReference>
<keyword evidence="2 3" id="KW-0786">Thiamine pyrophosphate</keyword>
<dbReference type="SUPFAM" id="SSF52518">
    <property type="entry name" value="Thiamin diphosphate-binding fold (THDP-binding)"/>
    <property type="match status" value="2"/>
</dbReference>
<evidence type="ECO:0000313" key="8">
    <source>
        <dbReference type="Proteomes" id="UP001260872"/>
    </source>
</evidence>
<dbReference type="InterPro" id="IPR045229">
    <property type="entry name" value="TPP_enz"/>
</dbReference>
<comment type="caution">
    <text evidence="7">The sequence shown here is derived from an EMBL/GenBank/DDBJ whole genome shotgun (WGS) entry which is preliminary data.</text>
</comment>
<name>A0ABU1FPN1_9MICC</name>
<comment type="similarity">
    <text evidence="1 3">Belongs to the TPP enzyme family.</text>
</comment>
<evidence type="ECO:0000256" key="3">
    <source>
        <dbReference type="RuleBase" id="RU362132"/>
    </source>
</evidence>
<dbReference type="PANTHER" id="PTHR18968:SF9">
    <property type="entry name" value="3D-(3,5_4)-TRIHYDROXYCYCLOHEXANE-1,2-DIONE HYDROLASE"/>
    <property type="match status" value="1"/>
</dbReference>
<dbReference type="Proteomes" id="UP001260872">
    <property type="component" value="Unassembled WGS sequence"/>
</dbReference>
<protein>
    <submittedName>
        <fullName evidence="7">Thiamine pyrophosphate-binding protein</fullName>
    </submittedName>
</protein>
<dbReference type="CDD" id="cd07035">
    <property type="entry name" value="TPP_PYR_POX_like"/>
    <property type="match status" value="1"/>
</dbReference>
<evidence type="ECO:0000256" key="1">
    <source>
        <dbReference type="ARBA" id="ARBA00007812"/>
    </source>
</evidence>
<feature type="domain" description="Thiamine pyrophosphate enzyme central" evidence="4">
    <location>
        <begin position="191"/>
        <end position="322"/>
    </location>
</feature>
<dbReference type="Pfam" id="PF02776">
    <property type="entry name" value="TPP_enzyme_N"/>
    <property type="match status" value="1"/>
</dbReference>
<dbReference type="Gene3D" id="3.40.50.1220">
    <property type="entry name" value="TPP-binding domain"/>
    <property type="match status" value="1"/>
</dbReference>
<dbReference type="Pfam" id="PF02775">
    <property type="entry name" value="TPP_enzyme_C"/>
    <property type="match status" value="1"/>
</dbReference>
<dbReference type="Gene3D" id="3.40.50.970">
    <property type="match status" value="2"/>
</dbReference>
<dbReference type="CDD" id="cd00568">
    <property type="entry name" value="TPP_enzymes"/>
    <property type="match status" value="1"/>
</dbReference>